<evidence type="ECO:0000313" key="4">
    <source>
        <dbReference type="Proteomes" id="UP000314294"/>
    </source>
</evidence>
<dbReference type="Proteomes" id="UP000314294">
    <property type="component" value="Unassembled WGS sequence"/>
</dbReference>
<feature type="region of interest" description="Disordered" evidence="1">
    <location>
        <begin position="38"/>
        <end position="64"/>
    </location>
</feature>
<feature type="region of interest" description="Disordered" evidence="1">
    <location>
        <begin position="80"/>
        <end position="106"/>
    </location>
</feature>
<dbReference type="OrthoDB" id="9837521at2759"/>
<gene>
    <name evidence="3" type="ORF">EYF80_009421</name>
</gene>
<evidence type="ECO:0000256" key="1">
    <source>
        <dbReference type="SAM" id="MobiDB-lite"/>
    </source>
</evidence>
<feature type="chain" id="PRO_5021420860" evidence="2">
    <location>
        <begin position="23"/>
        <end position="121"/>
    </location>
</feature>
<dbReference type="AlphaFoldDB" id="A0A4Z2IRK6"/>
<reference evidence="3 4" key="1">
    <citation type="submission" date="2019-03" db="EMBL/GenBank/DDBJ databases">
        <title>First draft genome of Liparis tanakae, snailfish: a comprehensive survey of snailfish specific genes.</title>
        <authorList>
            <person name="Kim W."/>
            <person name="Song I."/>
            <person name="Jeong J.-H."/>
            <person name="Kim D."/>
            <person name="Kim S."/>
            <person name="Ryu S."/>
            <person name="Song J.Y."/>
            <person name="Lee S.K."/>
        </authorList>
    </citation>
    <scope>NUCLEOTIDE SEQUENCE [LARGE SCALE GENOMIC DNA]</scope>
    <source>
        <tissue evidence="3">Muscle</tissue>
    </source>
</reference>
<dbReference type="EMBL" id="SRLO01000055">
    <property type="protein sequence ID" value="TNN80397.1"/>
    <property type="molecule type" value="Genomic_DNA"/>
</dbReference>
<evidence type="ECO:0000313" key="3">
    <source>
        <dbReference type="EMBL" id="TNN80397.1"/>
    </source>
</evidence>
<feature type="signal peptide" evidence="2">
    <location>
        <begin position="1"/>
        <end position="22"/>
    </location>
</feature>
<name>A0A4Z2IRK6_9TELE</name>
<comment type="caution">
    <text evidence="3">The sequence shown here is derived from an EMBL/GenBank/DDBJ whole genome shotgun (WGS) entry which is preliminary data.</text>
</comment>
<organism evidence="3 4">
    <name type="scientific">Liparis tanakae</name>
    <name type="common">Tanaka's snailfish</name>
    <dbReference type="NCBI Taxonomy" id="230148"/>
    <lineage>
        <taxon>Eukaryota</taxon>
        <taxon>Metazoa</taxon>
        <taxon>Chordata</taxon>
        <taxon>Craniata</taxon>
        <taxon>Vertebrata</taxon>
        <taxon>Euteleostomi</taxon>
        <taxon>Actinopterygii</taxon>
        <taxon>Neopterygii</taxon>
        <taxon>Teleostei</taxon>
        <taxon>Neoteleostei</taxon>
        <taxon>Acanthomorphata</taxon>
        <taxon>Eupercaria</taxon>
        <taxon>Perciformes</taxon>
        <taxon>Cottioidei</taxon>
        <taxon>Cottales</taxon>
        <taxon>Liparidae</taxon>
        <taxon>Liparis</taxon>
    </lineage>
</organism>
<accession>A0A4Z2IRK6</accession>
<protein>
    <submittedName>
        <fullName evidence="3">Uncharacterized protein</fullName>
    </submittedName>
</protein>
<sequence length="121" mass="13597">MMALSFLYVLCMWLSFACPSLGTGFAYHFPGITLQRQRIKSEQSGSTGPPGTRSHTQLSSEERPAEQLVKWEVDSLSLMMGSTAPGHHRPQNLRPVKTKMFTQGRDTTVSLKKQPRGWMEV</sequence>
<keyword evidence="2" id="KW-0732">Signal</keyword>
<keyword evidence="4" id="KW-1185">Reference proteome</keyword>
<feature type="compositionally biased region" description="Polar residues" evidence="1">
    <location>
        <begin position="42"/>
        <end position="59"/>
    </location>
</feature>
<evidence type="ECO:0000256" key="2">
    <source>
        <dbReference type="SAM" id="SignalP"/>
    </source>
</evidence>
<proteinExistence type="predicted"/>